<evidence type="ECO:0000313" key="2">
    <source>
        <dbReference type="Proteomes" id="UP000257109"/>
    </source>
</evidence>
<dbReference type="AlphaFoldDB" id="A0A371EEN3"/>
<comment type="caution">
    <text evidence="1">The sequence shown here is derived from an EMBL/GenBank/DDBJ whole genome shotgun (WGS) entry which is preliminary data.</text>
</comment>
<keyword evidence="2" id="KW-1185">Reference proteome</keyword>
<gene>
    <name evidence="1" type="ORF">CR513_56926</name>
</gene>
<dbReference type="OrthoDB" id="1434209at2759"/>
<protein>
    <submittedName>
        <fullName evidence="1">Uncharacterized protein</fullName>
    </submittedName>
</protein>
<sequence length="83" mass="9687">MKTYHPKQQILRKIQNRVITIYIFKGQAQVSIFSKVEPKNIEDALLDEGHARRTRSVLERWIVETSLSTKGQIHCKNKIGLQK</sequence>
<organism evidence="1 2">
    <name type="scientific">Mucuna pruriens</name>
    <name type="common">Velvet bean</name>
    <name type="synonym">Dolichos pruriens</name>
    <dbReference type="NCBI Taxonomy" id="157652"/>
    <lineage>
        <taxon>Eukaryota</taxon>
        <taxon>Viridiplantae</taxon>
        <taxon>Streptophyta</taxon>
        <taxon>Embryophyta</taxon>
        <taxon>Tracheophyta</taxon>
        <taxon>Spermatophyta</taxon>
        <taxon>Magnoliopsida</taxon>
        <taxon>eudicotyledons</taxon>
        <taxon>Gunneridae</taxon>
        <taxon>Pentapetalae</taxon>
        <taxon>rosids</taxon>
        <taxon>fabids</taxon>
        <taxon>Fabales</taxon>
        <taxon>Fabaceae</taxon>
        <taxon>Papilionoideae</taxon>
        <taxon>50 kb inversion clade</taxon>
        <taxon>NPAAA clade</taxon>
        <taxon>indigoferoid/millettioid clade</taxon>
        <taxon>Phaseoleae</taxon>
        <taxon>Mucuna</taxon>
    </lineage>
</organism>
<accession>A0A371EEN3</accession>
<feature type="non-terminal residue" evidence="1">
    <location>
        <position position="1"/>
    </location>
</feature>
<name>A0A371EEN3_MUCPR</name>
<reference evidence="1" key="1">
    <citation type="submission" date="2018-05" db="EMBL/GenBank/DDBJ databases">
        <title>Draft genome of Mucuna pruriens seed.</title>
        <authorList>
            <person name="Nnadi N.E."/>
            <person name="Vos R."/>
            <person name="Hasami M.H."/>
            <person name="Devisetty U.K."/>
            <person name="Aguiy J.C."/>
        </authorList>
    </citation>
    <scope>NUCLEOTIDE SEQUENCE [LARGE SCALE GENOMIC DNA]</scope>
    <source>
        <strain evidence="1">JCA_2017</strain>
    </source>
</reference>
<proteinExistence type="predicted"/>
<evidence type="ECO:0000313" key="1">
    <source>
        <dbReference type="EMBL" id="RDX64515.1"/>
    </source>
</evidence>
<dbReference type="Proteomes" id="UP000257109">
    <property type="component" value="Unassembled WGS sequence"/>
</dbReference>
<dbReference type="EMBL" id="QJKJ01014350">
    <property type="protein sequence ID" value="RDX64515.1"/>
    <property type="molecule type" value="Genomic_DNA"/>
</dbReference>